<keyword evidence="2" id="KW-1185">Reference proteome</keyword>
<protein>
    <submittedName>
        <fullName evidence="1">Uncharacterized protein</fullName>
    </submittedName>
</protein>
<dbReference type="Gramene" id="OQU81299">
    <property type="protein sequence ID" value="OQU81299"/>
    <property type="gene ID" value="SORBI_3006G038050"/>
</dbReference>
<dbReference type="InParanoid" id="A0A1Z5RCI6"/>
<proteinExistence type="predicted"/>
<accession>A0A1Z5RCI6</accession>
<sequence>MIQIFFKYNVKGHYSRRHHSVGAEIYNAHTSPSAICLPRTKDSDVFIWSFNNPELLSRDAPSFLTCSEKEPHGLNIIHRSHLRKWT</sequence>
<dbReference type="AlphaFoldDB" id="A0A1Z5RCI6"/>
<reference evidence="1 2" key="1">
    <citation type="journal article" date="2009" name="Nature">
        <title>The Sorghum bicolor genome and the diversification of grasses.</title>
        <authorList>
            <person name="Paterson A.H."/>
            <person name="Bowers J.E."/>
            <person name="Bruggmann R."/>
            <person name="Dubchak I."/>
            <person name="Grimwood J."/>
            <person name="Gundlach H."/>
            <person name="Haberer G."/>
            <person name="Hellsten U."/>
            <person name="Mitros T."/>
            <person name="Poliakov A."/>
            <person name="Schmutz J."/>
            <person name="Spannagl M."/>
            <person name="Tang H."/>
            <person name="Wang X."/>
            <person name="Wicker T."/>
            <person name="Bharti A.K."/>
            <person name="Chapman J."/>
            <person name="Feltus F.A."/>
            <person name="Gowik U."/>
            <person name="Grigoriev I.V."/>
            <person name="Lyons E."/>
            <person name="Maher C.A."/>
            <person name="Martis M."/>
            <person name="Narechania A."/>
            <person name="Otillar R.P."/>
            <person name="Penning B.W."/>
            <person name="Salamov A.A."/>
            <person name="Wang Y."/>
            <person name="Zhang L."/>
            <person name="Carpita N.C."/>
            <person name="Freeling M."/>
            <person name="Gingle A.R."/>
            <person name="Hash C.T."/>
            <person name="Keller B."/>
            <person name="Klein P."/>
            <person name="Kresovich S."/>
            <person name="McCann M.C."/>
            <person name="Ming R."/>
            <person name="Peterson D.G."/>
            <person name="Mehboob-ur-Rahman"/>
            <person name="Ware D."/>
            <person name="Westhoff P."/>
            <person name="Mayer K.F."/>
            <person name="Messing J."/>
            <person name="Rokhsar D.S."/>
        </authorList>
    </citation>
    <scope>NUCLEOTIDE SEQUENCE [LARGE SCALE GENOMIC DNA]</scope>
    <source>
        <strain evidence="2">cv. BTx623</strain>
    </source>
</reference>
<evidence type="ECO:0000313" key="1">
    <source>
        <dbReference type="EMBL" id="OQU81299.1"/>
    </source>
</evidence>
<dbReference type="Proteomes" id="UP000000768">
    <property type="component" value="Chromosome 6"/>
</dbReference>
<reference evidence="2" key="2">
    <citation type="journal article" date="2018" name="Plant J.">
        <title>The Sorghum bicolor reference genome: improved assembly, gene annotations, a transcriptome atlas, and signatures of genome organization.</title>
        <authorList>
            <person name="McCormick R.F."/>
            <person name="Truong S.K."/>
            <person name="Sreedasyam A."/>
            <person name="Jenkins J."/>
            <person name="Shu S."/>
            <person name="Sims D."/>
            <person name="Kennedy M."/>
            <person name="Amirebrahimi M."/>
            <person name="Weers B.D."/>
            <person name="McKinley B."/>
            <person name="Mattison A."/>
            <person name="Morishige D.T."/>
            <person name="Grimwood J."/>
            <person name="Schmutz J."/>
            <person name="Mullet J.E."/>
        </authorList>
    </citation>
    <scope>NUCLEOTIDE SEQUENCE [LARGE SCALE GENOMIC DNA]</scope>
    <source>
        <strain evidence="2">cv. BTx623</strain>
    </source>
</reference>
<name>A0A1Z5RCI6_SORBI</name>
<dbReference type="EMBL" id="CM000765">
    <property type="protein sequence ID" value="OQU81299.1"/>
    <property type="molecule type" value="Genomic_DNA"/>
</dbReference>
<organism evidence="1 2">
    <name type="scientific">Sorghum bicolor</name>
    <name type="common">Sorghum</name>
    <name type="synonym">Sorghum vulgare</name>
    <dbReference type="NCBI Taxonomy" id="4558"/>
    <lineage>
        <taxon>Eukaryota</taxon>
        <taxon>Viridiplantae</taxon>
        <taxon>Streptophyta</taxon>
        <taxon>Embryophyta</taxon>
        <taxon>Tracheophyta</taxon>
        <taxon>Spermatophyta</taxon>
        <taxon>Magnoliopsida</taxon>
        <taxon>Liliopsida</taxon>
        <taxon>Poales</taxon>
        <taxon>Poaceae</taxon>
        <taxon>PACMAD clade</taxon>
        <taxon>Panicoideae</taxon>
        <taxon>Andropogonodae</taxon>
        <taxon>Andropogoneae</taxon>
        <taxon>Sorghinae</taxon>
        <taxon>Sorghum</taxon>
    </lineage>
</organism>
<gene>
    <name evidence="1" type="ORF">SORBI_3006G038050</name>
</gene>
<evidence type="ECO:0000313" key="2">
    <source>
        <dbReference type="Proteomes" id="UP000000768"/>
    </source>
</evidence>